<dbReference type="OrthoDB" id="350888at2157"/>
<evidence type="ECO:0000313" key="2">
    <source>
        <dbReference type="Proteomes" id="UP000236584"/>
    </source>
</evidence>
<dbReference type="KEGG" id="srub:C2R22_06060"/>
<proteinExistence type="predicted"/>
<keyword evidence="2" id="KW-1185">Reference proteome</keyword>
<dbReference type="EMBL" id="CP026309">
    <property type="protein sequence ID" value="AUV81282.1"/>
    <property type="molecule type" value="Genomic_DNA"/>
</dbReference>
<gene>
    <name evidence="1" type="ORF">C2R22_06060</name>
</gene>
<sequence length="120" mass="12586">MSDHVTVVRGYADLASDGSLKGDDPDVIARELGACGGDSATVVAWCPDWILDEKDIETAGRSHNVVAGRVGYETEKALLVATSAGEAWLPKSVIRVFETADGADLDVPQVALSDWAGDAQ</sequence>
<accession>A0A2I8VH73</accession>
<dbReference type="RefSeq" id="WP_103424970.1">
    <property type="nucleotide sequence ID" value="NZ_CP026309.1"/>
</dbReference>
<organism evidence="1 2">
    <name type="scientific">Salinigranum rubrum</name>
    <dbReference type="NCBI Taxonomy" id="755307"/>
    <lineage>
        <taxon>Archaea</taxon>
        <taxon>Methanobacteriati</taxon>
        <taxon>Methanobacteriota</taxon>
        <taxon>Stenosarchaea group</taxon>
        <taxon>Halobacteria</taxon>
        <taxon>Halobacteriales</taxon>
        <taxon>Haloferacaceae</taxon>
        <taxon>Salinigranum</taxon>
    </lineage>
</organism>
<dbReference type="Proteomes" id="UP000236584">
    <property type="component" value="Chromosome"/>
</dbReference>
<name>A0A2I8VH73_9EURY</name>
<evidence type="ECO:0000313" key="1">
    <source>
        <dbReference type="EMBL" id="AUV81282.1"/>
    </source>
</evidence>
<dbReference type="GeneID" id="35591636"/>
<protein>
    <submittedName>
        <fullName evidence="1">Uncharacterized protein</fullName>
    </submittedName>
</protein>
<dbReference type="AlphaFoldDB" id="A0A2I8VH73"/>
<reference evidence="1 2" key="1">
    <citation type="submission" date="2018-01" db="EMBL/GenBank/DDBJ databases">
        <title>Complete genome sequence of Salinigranum rubrum GX10T, an extremely halophilic archaeon isolated from a marine solar saltern.</title>
        <authorList>
            <person name="Han S."/>
        </authorList>
    </citation>
    <scope>NUCLEOTIDE SEQUENCE [LARGE SCALE GENOMIC DNA]</scope>
    <source>
        <strain evidence="1 2">GX10</strain>
    </source>
</reference>